<evidence type="ECO:0000313" key="3">
    <source>
        <dbReference type="Proteomes" id="UP000746535"/>
    </source>
</evidence>
<dbReference type="Gene3D" id="3.30.530.20">
    <property type="match status" value="1"/>
</dbReference>
<dbReference type="Proteomes" id="UP000746535">
    <property type="component" value="Unassembled WGS sequence"/>
</dbReference>
<protein>
    <submittedName>
        <fullName evidence="2">Cyclase/dehydrase</fullName>
    </submittedName>
</protein>
<gene>
    <name evidence="2" type="ORF">HBH25_09020</name>
</gene>
<dbReference type="InterPro" id="IPR023393">
    <property type="entry name" value="START-like_dom_sf"/>
</dbReference>
<comment type="caution">
    <text evidence="2">The sequence shown here is derived from an EMBL/GenBank/DDBJ whole genome shotgun (WGS) entry which is preliminary data.</text>
</comment>
<keyword evidence="3" id="KW-1185">Reference proteome</keyword>
<dbReference type="RefSeq" id="WP_168083584.1">
    <property type="nucleotide sequence ID" value="NZ_JAAVJI010000004.1"/>
</dbReference>
<dbReference type="Pfam" id="PF10604">
    <property type="entry name" value="Polyketide_cyc2"/>
    <property type="match status" value="1"/>
</dbReference>
<reference evidence="2 3" key="1">
    <citation type="submission" date="2020-03" db="EMBL/GenBank/DDBJ databases">
        <authorList>
            <person name="Wang L."/>
            <person name="He N."/>
            <person name="Li Y."/>
            <person name="Fang Y."/>
            <person name="Zhang F."/>
        </authorList>
    </citation>
    <scope>NUCLEOTIDE SEQUENCE [LARGE SCALE GENOMIC DNA]</scope>
    <source>
        <strain evidence="3">hsmgli-8</strain>
    </source>
</reference>
<dbReference type="SUPFAM" id="SSF55961">
    <property type="entry name" value="Bet v1-like"/>
    <property type="match status" value="1"/>
</dbReference>
<sequence>MKPRPSLASIKAPEGADTLSPPERALCLAGGSLLLLNGLRTRGVAGAAQVLLAGWSVWRGYQGRCALKATLAHTPMEQEWEAETGWPSSKVISRSITVNRPVDEVVAWCRNPANIGPLIPWVDAIEQTGDDRYQWTLRGPRERSYRWTLVQSEPQQGRALRWNTPGNGVWQHEADARFTEAPNGRGTEIRLVVATQPPRGPAGYAVASLISRFSHKALLYLLRALKQQIETGELATNRPRHGARDFLFIHADHSTDADRSATNEPDGDQR</sequence>
<evidence type="ECO:0000256" key="1">
    <source>
        <dbReference type="SAM" id="MobiDB-lite"/>
    </source>
</evidence>
<dbReference type="EMBL" id="JAAVJI010000004">
    <property type="protein sequence ID" value="NJP01005.1"/>
    <property type="molecule type" value="Genomic_DNA"/>
</dbReference>
<organism evidence="2 3">
    <name type="scientific">Pseudomonas quercus</name>
    <dbReference type="NCBI Taxonomy" id="2722792"/>
    <lineage>
        <taxon>Bacteria</taxon>
        <taxon>Pseudomonadati</taxon>
        <taxon>Pseudomonadota</taxon>
        <taxon>Gammaproteobacteria</taxon>
        <taxon>Pseudomonadales</taxon>
        <taxon>Pseudomonadaceae</taxon>
        <taxon>Pseudomonas</taxon>
    </lineage>
</organism>
<feature type="region of interest" description="Disordered" evidence="1">
    <location>
        <begin position="251"/>
        <end position="270"/>
    </location>
</feature>
<proteinExistence type="predicted"/>
<evidence type="ECO:0000313" key="2">
    <source>
        <dbReference type="EMBL" id="NJP01005.1"/>
    </source>
</evidence>
<name>A0ABX0YCA9_9PSED</name>
<accession>A0ABX0YCA9</accession>
<dbReference type="InterPro" id="IPR019587">
    <property type="entry name" value="Polyketide_cyclase/dehydratase"/>
</dbReference>